<protein>
    <submittedName>
        <fullName evidence="3">NAD(P)-dependent dehydrogenase, short-chain alcohol dehydrogenase family</fullName>
    </submittedName>
</protein>
<evidence type="ECO:0000313" key="3">
    <source>
        <dbReference type="EMBL" id="SFN36784.1"/>
    </source>
</evidence>
<dbReference type="PRINTS" id="PR00081">
    <property type="entry name" value="GDHRDH"/>
</dbReference>
<dbReference type="Pfam" id="PF13561">
    <property type="entry name" value="adh_short_C2"/>
    <property type="match status" value="1"/>
</dbReference>
<dbReference type="STRING" id="913024.SAMN05421741_104150"/>
<dbReference type="Gene3D" id="3.40.50.720">
    <property type="entry name" value="NAD(P)-binding Rossmann-like Domain"/>
    <property type="match status" value="1"/>
</dbReference>
<organism evidence="3 4">
    <name type="scientific">Paenimyroides ummariense</name>
    <dbReference type="NCBI Taxonomy" id="913024"/>
    <lineage>
        <taxon>Bacteria</taxon>
        <taxon>Pseudomonadati</taxon>
        <taxon>Bacteroidota</taxon>
        <taxon>Flavobacteriia</taxon>
        <taxon>Flavobacteriales</taxon>
        <taxon>Flavobacteriaceae</taxon>
        <taxon>Paenimyroides</taxon>
    </lineage>
</organism>
<gene>
    <name evidence="3" type="ORF">SAMN05421741_104150</name>
</gene>
<keyword evidence="4" id="KW-1185">Reference proteome</keyword>
<evidence type="ECO:0000313" key="4">
    <source>
        <dbReference type="Proteomes" id="UP000199036"/>
    </source>
</evidence>
<dbReference type="PANTHER" id="PTHR48107:SF16">
    <property type="entry name" value="NADPH-DEPENDENT ALDEHYDE REDUCTASE 1, CHLOROPLASTIC"/>
    <property type="match status" value="1"/>
</dbReference>
<proteinExistence type="inferred from homology"/>
<evidence type="ECO:0000256" key="2">
    <source>
        <dbReference type="ARBA" id="ARBA00023002"/>
    </source>
</evidence>
<evidence type="ECO:0000256" key="1">
    <source>
        <dbReference type="ARBA" id="ARBA00006484"/>
    </source>
</evidence>
<dbReference type="EMBL" id="FOVI01000004">
    <property type="protein sequence ID" value="SFN36784.1"/>
    <property type="molecule type" value="Genomic_DNA"/>
</dbReference>
<dbReference type="PRINTS" id="PR00080">
    <property type="entry name" value="SDRFAMILY"/>
</dbReference>
<dbReference type="RefSeq" id="WP_091519946.1">
    <property type="nucleotide sequence ID" value="NZ_FOVI01000004.1"/>
</dbReference>
<reference evidence="4" key="1">
    <citation type="submission" date="2016-10" db="EMBL/GenBank/DDBJ databases">
        <authorList>
            <person name="Varghese N."/>
            <person name="Submissions S."/>
        </authorList>
    </citation>
    <scope>NUCLEOTIDE SEQUENCE [LARGE SCALE GENOMIC DNA]</scope>
    <source>
        <strain evidence="4">DS-12</strain>
    </source>
</reference>
<dbReference type="Proteomes" id="UP000199036">
    <property type="component" value="Unassembled WGS sequence"/>
</dbReference>
<dbReference type="InterPro" id="IPR036291">
    <property type="entry name" value="NAD(P)-bd_dom_sf"/>
</dbReference>
<dbReference type="AlphaFoldDB" id="A0A1I4YFI6"/>
<dbReference type="OrthoDB" id="9810734at2"/>
<dbReference type="InterPro" id="IPR002347">
    <property type="entry name" value="SDR_fam"/>
</dbReference>
<accession>A0A1I4YFI6</accession>
<dbReference type="GO" id="GO:0016614">
    <property type="term" value="F:oxidoreductase activity, acting on CH-OH group of donors"/>
    <property type="evidence" value="ECO:0007669"/>
    <property type="project" value="UniProtKB-ARBA"/>
</dbReference>
<dbReference type="SUPFAM" id="SSF51735">
    <property type="entry name" value="NAD(P)-binding Rossmann-fold domains"/>
    <property type="match status" value="1"/>
</dbReference>
<dbReference type="PANTHER" id="PTHR48107">
    <property type="entry name" value="NADPH-DEPENDENT ALDEHYDE REDUCTASE-LIKE PROTEIN, CHLOROPLASTIC-RELATED"/>
    <property type="match status" value="1"/>
</dbReference>
<sequence length="285" mass="32144">MKKDLQFESPPTAFSENEISSFMKITPQYTTDDYEGSGKLLDKSVVVTASDNGVGKAVSIAFAKEGANIIMVYNHLKHEKEVKKTVKLIEKLGRKVWLFKSCTFDEFKCKRLFENILKKVPKIDILVNTFSISNKKDTETGHYLLRKNDTLKIQSLFTLGRLAPEYLTPNGIIINSATLCAYAQPDQLIFYSALKAAVKTYTHEMNRMLSLTKKSLRINGITTGFIWSDTLPDERPNYENLPTNINSVTPMHPYEVAPLYVFIASKESKSIAGETLDAGGKIYKY</sequence>
<comment type="similarity">
    <text evidence="1">Belongs to the short-chain dehydrogenases/reductases (SDR) family.</text>
</comment>
<name>A0A1I4YFI6_9FLAO</name>
<keyword evidence="2" id="KW-0560">Oxidoreductase</keyword>